<dbReference type="Proteomes" id="UP000216107">
    <property type="component" value="Unassembled WGS sequence"/>
</dbReference>
<dbReference type="RefSeq" id="WP_095525192.1">
    <property type="nucleotide sequence ID" value="NZ_MDUX01000043.1"/>
</dbReference>
<dbReference type="AlphaFoldDB" id="A0A272EQH8"/>
<sequence>MEAAQAPYKGFLIEALVYLAAPPEGKTGLRPLDKRYAASVRITNVETNESRISRLPRRKDFACVGDARRAAEIHSRKLIDSPPAPRKPRARPHKGDEAPPAS</sequence>
<proteinExistence type="predicted"/>
<evidence type="ECO:0000313" key="3">
    <source>
        <dbReference type="EMBL" id="PAS92365.1"/>
    </source>
</evidence>
<dbReference type="Proteomes" id="UP000623509">
    <property type="component" value="Unassembled WGS sequence"/>
</dbReference>
<dbReference type="OrthoDB" id="8926334at2"/>
<keyword evidence="5" id="KW-1185">Reference proteome</keyword>
<gene>
    <name evidence="2" type="ORF">BGI27_12405</name>
    <name evidence="3" type="ORF">CGU29_11960</name>
</gene>
<name>A0A272EQH8_9RHOO</name>
<comment type="caution">
    <text evidence="3">The sequence shown here is derived from an EMBL/GenBank/DDBJ whole genome shotgun (WGS) entry which is preliminary data.</text>
</comment>
<evidence type="ECO:0000256" key="1">
    <source>
        <dbReference type="SAM" id="MobiDB-lite"/>
    </source>
</evidence>
<protein>
    <submittedName>
        <fullName evidence="3">Uncharacterized protein</fullName>
    </submittedName>
</protein>
<feature type="region of interest" description="Disordered" evidence="1">
    <location>
        <begin position="73"/>
        <end position="102"/>
    </location>
</feature>
<reference evidence="3 4" key="2">
    <citation type="submission" date="2017-07" db="EMBL/GenBank/DDBJ databases">
        <title>Candidatus Dactylopiibacterium carminicum, a nitrogen-fixing symbiont of the cochineal insect Dactylopius coccus and Dactylopius opuntiae (Hemiptera: Coccoidea: Dactylopiidae).</title>
        <authorList>
            <person name="Vera A."/>
        </authorList>
    </citation>
    <scope>NUCLEOTIDE SEQUENCE [LARGE SCALE GENOMIC DNA]</scope>
    <source>
        <strain evidence="3 4">NFDCM</strain>
    </source>
</reference>
<evidence type="ECO:0000313" key="5">
    <source>
        <dbReference type="Proteomes" id="UP000623509"/>
    </source>
</evidence>
<organism evidence="3 4">
    <name type="scientific">Candidatus Dactylopiibacterium carminicum</name>
    <dbReference type="NCBI Taxonomy" id="857335"/>
    <lineage>
        <taxon>Bacteria</taxon>
        <taxon>Pseudomonadati</taxon>
        <taxon>Pseudomonadota</taxon>
        <taxon>Betaproteobacteria</taxon>
        <taxon>Rhodocyclales</taxon>
        <taxon>Rhodocyclaceae</taxon>
        <taxon>Candidatus Dactylopiibacterium</taxon>
    </lineage>
</organism>
<evidence type="ECO:0000313" key="4">
    <source>
        <dbReference type="Proteomes" id="UP000216107"/>
    </source>
</evidence>
<reference evidence="2 5" key="1">
    <citation type="submission" date="2016-08" db="EMBL/GenBank/DDBJ databases">
        <title>Candidatus Dactylopiibacterium carminicum genome sequence.</title>
        <authorList>
            <person name="Ramirez-Puebla S.T."/>
            <person name="Ormeno-Orrillo E."/>
            <person name="Vera-Ponce De Leon A."/>
            <person name="Luis L."/>
            <person name="Sanchez-Flores A."/>
            <person name="Monica R."/>
            <person name="Martinez-Romero E."/>
        </authorList>
    </citation>
    <scope>NUCLEOTIDE SEQUENCE [LARGE SCALE GENOMIC DNA]</scope>
    <source>
        <strain evidence="2">END1</strain>
    </source>
</reference>
<evidence type="ECO:0000313" key="2">
    <source>
        <dbReference type="EMBL" id="KAF7598612.1"/>
    </source>
</evidence>
<dbReference type="EMBL" id="NMRN01000040">
    <property type="protein sequence ID" value="PAS92365.1"/>
    <property type="molecule type" value="Genomic_DNA"/>
</dbReference>
<dbReference type="EMBL" id="MDUX01000043">
    <property type="protein sequence ID" value="KAF7598612.1"/>
    <property type="molecule type" value="Genomic_DNA"/>
</dbReference>
<accession>A0A272EQH8</accession>
<feature type="compositionally biased region" description="Basic and acidic residues" evidence="1">
    <location>
        <begin position="93"/>
        <end position="102"/>
    </location>
</feature>